<name>A0A2W1LQH9_9BACL</name>
<evidence type="ECO:0000313" key="8">
    <source>
        <dbReference type="EMBL" id="PZD96764.1"/>
    </source>
</evidence>
<reference evidence="8 9" key="1">
    <citation type="submission" date="2018-06" db="EMBL/GenBank/DDBJ databases">
        <title>Paenibacillus imtechensis sp. nov.</title>
        <authorList>
            <person name="Pinnaka A.K."/>
            <person name="Singh H."/>
            <person name="Kaur M."/>
        </authorList>
    </citation>
    <scope>NUCLEOTIDE SEQUENCE [LARGE SCALE GENOMIC DNA]</scope>
    <source>
        <strain evidence="8 9">SMB1</strain>
    </source>
</reference>
<sequence>MRLNRTILIVDDEPRTRSGLKKLLESWGAGQYEIKTADNGRDARQLMEQEPVHLLITDIRMPEVSGLNLVEAIKQMPLRYKPAVILISGHAEFSYAQQGIQLGVVNYLLKPISRQKLIAAVEEALELAGQRSRMDRMEKLVDPKLMELDNGTKPLSEPVKETMAYIEAHLHLSFGLREAAEHIHLNPSYLSVLFKEQTGMTFSEYVARRKLLKAKELLLQTKLPVAEISERLGYQTPKYFNKLFKDYEGRSPGQYRTEMAAPEAAGKTERQDSDSDLD</sequence>
<dbReference type="InterPro" id="IPR018060">
    <property type="entry name" value="HTH_AraC"/>
</dbReference>
<dbReference type="CDD" id="cd17536">
    <property type="entry name" value="REC_YesN-like"/>
    <property type="match status" value="1"/>
</dbReference>
<evidence type="ECO:0000256" key="5">
    <source>
        <dbReference type="SAM" id="MobiDB-lite"/>
    </source>
</evidence>
<dbReference type="SMART" id="SM00448">
    <property type="entry name" value="REC"/>
    <property type="match status" value="1"/>
</dbReference>
<evidence type="ECO:0000259" key="7">
    <source>
        <dbReference type="PROSITE" id="PS50110"/>
    </source>
</evidence>
<dbReference type="Gene3D" id="1.10.10.60">
    <property type="entry name" value="Homeodomain-like"/>
    <property type="match status" value="2"/>
</dbReference>
<dbReference type="RefSeq" id="WP_111145775.1">
    <property type="nucleotide sequence ID" value="NZ_QKRB01000036.1"/>
</dbReference>
<dbReference type="InterPro" id="IPR018062">
    <property type="entry name" value="HTH_AraC-typ_CS"/>
</dbReference>
<feature type="modified residue" description="4-aspartylphosphate" evidence="4">
    <location>
        <position position="58"/>
    </location>
</feature>
<keyword evidence="4" id="KW-0597">Phosphoprotein</keyword>
<dbReference type="SMART" id="SM00342">
    <property type="entry name" value="HTH_ARAC"/>
    <property type="match status" value="1"/>
</dbReference>
<gene>
    <name evidence="8" type="ORF">DNH61_06085</name>
</gene>
<protein>
    <submittedName>
        <fullName evidence="8">DNA-binding response regulator</fullName>
    </submittedName>
</protein>
<keyword evidence="9" id="KW-1185">Reference proteome</keyword>
<evidence type="ECO:0000256" key="3">
    <source>
        <dbReference type="ARBA" id="ARBA00023163"/>
    </source>
</evidence>
<evidence type="ECO:0000256" key="2">
    <source>
        <dbReference type="ARBA" id="ARBA00023125"/>
    </source>
</evidence>
<dbReference type="InterPro" id="IPR020449">
    <property type="entry name" value="Tscrpt_reg_AraC-type_HTH"/>
</dbReference>
<keyword evidence="3" id="KW-0804">Transcription</keyword>
<dbReference type="SUPFAM" id="SSF52172">
    <property type="entry name" value="CheY-like"/>
    <property type="match status" value="1"/>
</dbReference>
<accession>A0A2W1LQH9</accession>
<evidence type="ECO:0000256" key="1">
    <source>
        <dbReference type="ARBA" id="ARBA00023015"/>
    </source>
</evidence>
<feature type="domain" description="HTH araC/xylS-type" evidence="6">
    <location>
        <begin position="160"/>
        <end position="258"/>
    </location>
</feature>
<organism evidence="8 9">
    <name type="scientific">Paenibacillus sambharensis</name>
    <dbReference type="NCBI Taxonomy" id="1803190"/>
    <lineage>
        <taxon>Bacteria</taxon>
        <taxon>Bacillati</taxon>
        <taxon>Bacillota</taxon>
        <taxon>Bacilli</taxon>
        <taxon>Bacillales</taxon>
        <taxon>Paenibacillaceae</taxon>
        <taxon>Paenibacillus</taxon>
    </lineage>
</organism>
<feature type="compositionally biased region" description="Basic and acidic residues" evidence="5">
    <location>
        <begin position="266"/>
        <end position="278"/>
    </location>
</feature>
<proteinExistence type="predicted"/>
<dbReference type="PROSITE" id="PS50110">
    <property type="entry name" value="RESPONSE_REGULATORY"/>
    <property type="match status" value="1"/>
</dbReference>
<evidence type="ECO:0000259" key="6">
    <source>
        <dbReference type="PROSITE" id="PS01124"/>
    </source>
</evidence>
<evidence type="ECO:0000256" key="4">
    <source>
        <dbReference type="PROSITE-ProRule" id="PRU00169"/>
    </source>
</evidence>
<dbReference type="Gene3D" id="3.40.50.2300">
    <property type="match status" value="1"/>
</dbReference>
<dbReference type="GO" id="GO:0003700">
    <property type="term" value="F:DNA-binding transcription factor activity"/>
    <property type="evidence" value="ECO:0007669"/>
    <property type="project" value="InterPro"/>
</dbReference>
<dbReference type="PANTHER" id="PTHR43280">
    <property type="entry name" value="ARAC-FAMILY TRANSCRIPTIONAL REGULATOR"/>
    <property type="match status" value="1"/>
</dbReference>
<dbReference type="Proteomes" id="UP000249522">
    <property type="component" value="Unassembled WGS sequence"/>
</dbReference>
<dbReference type="PROSITE" id="PS00041">
    <property type="entry name" value="HTH_ARAC_FAMILY_1"/>
    <property type="match status" value="1"/>
</dbReference>
<dbReference type="Pfam" id="PF00072">
    <property type="entry name" value="Response_reg"/>
    <property type="match status" value="1"/>
</dbReference>
<dbReference type="InterPro" id="IPR001789">
    <property type="entry name" value="Sig_transdc_resp-reg_receiver"/>
</dbReference>
<feature type="region of interest" description="Disordered" evidence="5">
    <location>
        <begin position="253"/>
        <end position="278"/>
    </location>
</feature>
<dbReference type="SUPFAM" id="SSF46689">
    <property type="entry name" value="Homeodomain-like"/>
    <property type="match status" value="2"/>
</dbReference>
<dbReference type="Pfam" id="PF12833">
    <property type="entry name" value="HTH_18"/>
    <property type="match status" value="1"/>
</dbReference>
<dbReference type="PROSITE" id="PS01124">
    <property type="entry name" value="HTH_ARAC_FAMILY_2"/>
    <property type="match status" value="1"/>
</dbReference>
<dbReference type="InterPro" id="IPR009057">
    <property type="entry name" value="Homeodomain-like_sf"/>
</dbReference>
<dbReference type="OrthoDB" id="9788446at2"/>
<dbReference type="AlphaFoldDB" id="A0A2W1LQH9"/>
<dbReference type="PRINTS" id="PR00032">
    <property type="entry name" value="HTHARAC"/>
</dbReference>
<dbReference type="InterPro" id="IPR011006">
    <property type="entry name" value="CheY-like_superfamily"/>
</dbReference>
<dbReference type="EMBL" id="QKRB01000036">
    <property type="protein sequence ID" value="PZD96764.1"/>
    <property type="molecule type" value="Genomic_DNA"/>
</dbReference>
<dbReference type="PANTHER" id="PTHR43280:SF28">
    <property type="entry name" value="HTH-TYPE TRANSCRIPTIONAL ACTIVATOR RHAS"/>
    <property type="match status" value="1"/>
</dbReference>
<dbReference type="GO" id="GO:0043565">
    <property type="term" value="F:sequence-specific DNA binding"/>
    <property type="evidence" value="ECO:0007669"/>
    <property type="project" value="InterPro"/>
</dbReference>
<dbReference type="GO" id="GO:0000160">
    <property type="term" value="P:phosphorelay signal transduction system"/>
    <property type="evidence" value="ECO:0007669"/>
    <property type="project" value="InterPro"/>
</dbReference>
<evidence type="ECO:0000313" key="9">
    <source>
        <dbReference type="Proteomes" id="UP000249522"/>
    </source>
</evidence>
<comment type="caution">
    <text evidence="8">The sequence shown here is derived from an EMBL/GenBank/DDBJ whole genome shotgun (WGS) entry which is preliminary data.</text>
</comment>
<keyword evidence="1" id="KW-0805">Transcription regulation</keyword>
<keyword evidence="2 8" id="KW-0238">DNA-binding</keyword>
<feature type="domain" description="Response regulatory" evidence="7">
    <location>
        <begin position="6"/>
        <end position="125"/>
    </location>
</feature>